<comment type="caution">
    <text evidence="2">The sequence shown here is derived from an EMBL/GenBank/DDBJ whole genome shotgun (WGS) entry which is preliminary data.</text>
</comment>
<evidence type="ECO:0000256" key="1">
    <source>
        <dbReference type="SAM" id="Coils"/>
    </source>
</evidence>
<feature type="coiled-coil region" evidence="1">
    <location>
        <begin position="1"/>
        <end position="28"/>
    </location>
</feature>
<accession>A0A0F8WR29</accession>
<organism evidence="2">
    <name type="scientific">marine sediment metagenome</name>
    <dbReference type="NCBI Taxonomy" id="412755"/>
    <lineage>
        <taxon>unclassified sequences</taxon>
        <taxon>metagenomes</taxon>
        <taxon>ecological metagenomes</taxon>
    </lineage>
</organism>
<sequence>MNKLNEEKEIVERNKGNIKELMNHLENELHLSAIIQNKLSDGLQKSLMQQRSIHLQIIKTNFQIELIKYEENGDLKVGG</sequence>
<dbReference type="AlphaFoldDB" id="A0A0F8WR29"/>
<dbReference type="EMBL" id="LAZR01063521">
    <property type="protein sequence ID" value="KKK59352.1"/>
    <property type="molecule type" value="Genomic_DNA"/>
</dbReference>
<proteinExistence type="predicted"/>
<name>A0A0F8WR29_9ZZZZ</name>
<evidence type="ECO:0000313" key="2">
    <source>
        <dbReference type="EMBL" id="KKK59352.1"/>
    </source>
</evidence>
<gene>
    <name evidence="2" type="ORF">LCGC14_3035270</name>
</gene>
<protein>
    <submittedName>
        <fullName evidence="2">Uncharacterized protein</fullName>
    </submittedName>
</protein>
<reference evidence="2" key="1">
    <citation type="journal article" date="2015" name="Nature">
        <title>Complex archaea that bridge the gap between prokaryotes and eukaryotes.</title>
        <authorList>
            <person name="Spang A."/>
            <person name="Saw J.H."/>
            <person name="Jorgensen S.L."/>
            <person name="Zaremba-Niedzwiedzka K."/>
            <person name="Martijn J."/>
            <person name="Lind A.E."/>
            <person name="van Eijk R."/>
            <person name="Schleper C."/>
            <person name="Guy L."/>
            <person name="Ettema T.J."/>
        </authorList>
    </citation>
    <scope>NUCLEOTIDE SEQUENCE</scope>
</reference>
<keyword evidence="1" id="KW-0175">Coiled coil</keyword>